<accession>A0ABW2U7R0</accession>
<proteinExistence type="predicted"/>
<dbReference type="Proteomes" id="UP001596513">
    <property type="component" value="Unassembled WGS sequence"/>
</dbReference>
<sequence>MLCHTWGDAEAVLFHHLVAAMGLYQLIYQSQALVPFETPDLDALLQQARAFNLEHNITGLLLYTPDGRFLQVLEGEQAVVHHLYYDRIVADPRHFNCRVLADGPCLKRSFSDWSMGFRVANAQDLRKLLRNVPSDSPGVNVPRQHTRPELLELLIEFVANSEAEPWLEHPH</sequence>
<dbReference type="EMBL" id="JBHTEK010000001">
    <property type="protein sequence ID" value="MFC7668437.1"/>
    <property type="molecule type" value="Genomic_DNA"/>
</dbReference>
<dbReference type="InterPro" id="IPR007024">
    <property type="entry name" value="BLUF_domain"/>
</dbReference>
<evidence type="ECO:0000259" key="1">
    <source>
        <dbReference type="PROSITE" id="PS50925"/>
    </source>
</evidence>
<gene>
    <name evidence="2" type="ORF">ACFQT0_14435</name>
</gene>
<evidence type="ECO:0000313" key="2">
    <source>
        <dbReference type="EMBL" id="MFC7668437.1"/>
    </source>
</evidence>
<dbReference type="PROSITE" id="PS50925">
    <property type="entry name" value="BLUF"/>
    <property type="match status" value="1"/>
</dbReference>
<dbReference type="SMART" id="SM01034">
    <property type="entry name" value="BLUF"/>
    <property type="match status" value="1"/>
</dbReference>
<dbReference type="RefSeq" id="WP_380203747.1">
    <property type="nucleotide sequence ID" value="NZ_JBHTEK010000001.1"/>
</dbReference>
<reference evidence="3" key="1">
    <citation type="journal article" date="2019" name="Int. J. Syst. Evol. Microbiol.">
        <title>The Global Catalogue of Microorganisms (GCM) 10K type strain sequencing project: providing services to taxonomists for standard genome sequencing and annotation.</title>
        <authorList>
            <consortium name="The Broad Institute Genomics Platform"/>
            <consortium name="The Broad Institute Genome Sequencing Center for Infectious Disease"/>
            <person name="Wu L."/>
            <person name="Ma J."/>
        </authorList>
    </citation>
    <scope>NUCLEOTIDE SEQUENCE [LARGE SCALE GENOMIC DNA]</scope>
    <source>
        <strain evidence="3">JCM 19635</strain>
    </source>
</reference>
<protein>
    <submittedName>
        <fullName evidence="2">BLUF domain-containing protein</fullName>
    </submittedName>
</protein>
<name>A0ABW2U7R0_9BACT</name>
<evidence type="ECO:0000313" key="3">
    <source>
        <dbReference type="Proteomes" id="UP001596513"/>
    </source>
</evidence>
<keyword evidence="3" id="KW-1185">Reference proteome</keyword>
<organism evidence="2 3">
    <name type="scientific">Hymenobacter humi</name>
    <dbReference type="NCBI Taxonomy" id="1411620"/>
    <lineage>
        <taxon>Bacteria</taxon>
        <taxon>Pseudomonadati</taxon>
        <taxon>Bacteroidota</taxon>
        <taxon>Cytophagia</taxon>
        <taxon>Cytophagales</taxon>
        <taxon>Hymenobacteraceae</taxon>
        <taxon>Hymenobacter</taxon>
    </lineage>
</organism>
<dbReference type="Pfam" id="PF04940">
    <property type="entry name" value="BLUF"/>
    <property type="match status" value="1"/>
</dbReference>
<comment type="caution">
    <text evidence="2">The sequence shown here is derived from an EMBL/GenBank/DDBJ whole genome shotgun (WGS) entry which is preliminary data.</text>
</comment>
<dbReference type="SUPFAM" id="SSF54975">
    <property type="entry name" value="Acylphosphatase/BLUF domain-like"/>
    <property type="match status" value="1"/>
</dbReference>
<feature type="domain" description="BLUF" evidence="1">
    <location>
        <begin position="23"/>
        <end position="116"/>
    </location>
</feature>
<dbReference type="Gene3D" id="3.30.70.100">
    <property type="match status" value="1"/>
</dbReference>
<dbReference type="InterPro" id="IPR036046">
    <property type="entry name" value="Acylphosphatase-like_dom_sf"/>
</dbReference>